<keyword evidence="2" id="KW-1133">Transmembrane helix</keyword>
<sequence>MASARREQSRGTNKRSSPVTVDGPVGAAFQPPSSFSACTFTIKLRAGVQPVSLYVHDDFAVSDSPVIVQLGHDTMRIVDSPPADGARILGLPDVLDEEEEEEGEEENTPVNGGGVRIGRNRQQSQGKRRRSCFSLPASFALVIILVIIFLVGPPRRQREPAPPDYAATAPLDPGPDVAFVDLMVRHAAVPRAIVESGATNKYNYMPLLSDATDYCHKLRLMLAGHWSATIHAPSKRNPDRQQWWVWMTGWARNGPEFGLAHDHAQKLCKQFTDPIFPLALDVVVPLHVTMRSFWGAHALSGLRSASSGLRRLFPQTHRQGILLLEGEAYQTTSSMGDQGFDSSFAVAVLKELTTPLTMPWHYTQEPRVNLRALNESLNQLVMLGEKLLAPEWEQWLALNRGGGDYVPDAEPSRKDLRALAKLRDQTLARLSVLKDVRERFLSPVSEALAVTESDVDQLKEFMKRLITGSGWIRPEGHGGQRVLTRYYFSPRPDLPTWIDSVAENLTIELTEFAYKLRQTDALREEQESLKREKLLRGPNFLVRLWTSIERWSRRPW</sequence>
<dbReference type="HOGENOM" id="CLU_490180_0_0_1"/>
<dbReference type="EMBL" id="KB933351">
    <property type="protein sequence ID" value="EON96231.1"/>
    <property type="molecule type" value="Genomic_DNA"/>
</dbReference>
<evidence type="ECO:0000313" key="3">
    <source>
        <dbReference type="EMBL" id="EON96231.1"/>
    </source>
</evidence>
<feature type="compositionally biased region" description="Polar residues" evidence="1">
    <location>
        <begin position="10"/>
        <end position="19"/>
    </location>
</feature>
<feature type="region of interest" description="Disordered" evidence="1">
    <location>
        <begin position="96"/>
        <end position="127"/>
    </location>
</feature>
<feature type="compositionally biased region" description="Acidic residues" evidence="1">
    <location>
        <begin position="96"/>
        <end position="107"/>
    </location>
</feature>
<organism evidence="3 4">
    <name type="scientific">Phaeoacremonium minimum (strain UCR-PA7)</name>
    <name type="common">Esca disease fungus</name>
    <name type="synonym">Togninia minima</name>
    <dbReference type="NCBI Taxonomy" id="1286976"/>
    <lineage>
        <taxon>Eukaryota</taxon>
        <taxon>Fungi</taxon>
        <taxon>Dikarya</taxon>
        <taxon>Ascomycota</taxon>
        <taxon>Pezizomycotina</taxon>
        <taxon>Sordariomycetes</taxon>
        <taxon>Sordariomycetidae</taxon>
        <taxon>Togniniales</taxon>
        <taxon>Togniniaceae</taxon>
        <taxon>Phaeoacremonium</taxon>
    </lineage>
</organism>
<keyword evidence="2" id="KW-0812">Transmembrane</keyword>
<name>R8BAB5_PHAM7</name>
<feature type="region of interest" description="Disordered" evidence="1">
    <location>
        <begin position="1"/>
        <end position="30"/>
    </location>
</feature>
<evidence type="ECO:0000313" key="4">
    <source>
        <dbReference type="Proteomes" id="UP000014074"/>
    </source>
</evidence>
<feature type="transmembrane region" description="Helical" evidence="2">
    <location>
        <begin position="131"/>
        <end position="152"/>
    </location>
</feature>
<evidence type="ECO:0000256" key="2">
    <source>
        <dbReference type="SAM" id="Phobius"/>
    </source>
</evidence>
<dbReference type="OrthoDB" id="10642336at2759"/>
<dbReference type="KEGG" id="tmn:UCRPA7_8310"/>
<dbReference type="RefSeq" id="XP_007919018.1">
    <property type="nucleotide sequence ID" value="XM_007920827.1"/>
</dbReference>
<keyword evidence="4" id="KW-1185">Reference proteome</keyword>
<gene>
    <name evidence="3" type="ORF">UCRPA7_8310</name>
</gene>
<proteinExistence type="predicted"/>
<reference evidence="4" key="1">
    <citation type="journal article" date="2013" name="Genome Announc.">
        <title>Draft genome sequence of the ascomycete Phaeoacremonium aleophilum strain UCR-PA7, a causal agent of the esca disease complex in grapevines.</title>
        <authorList>
            <person name="Blanco-Ulate B."/>
            <person name="Rolshausen P."/>
            <person name="Cantu D."/>
        </authorList>
    </citation>
    <scope>NUCLEOTIDE SEQUENCE [LARGE SCALE GENOMIC DNA]</scope>
    <source>
        <strain evidence="4">UCR-PA7</strain>
    </source>
</reference>
<protein>
    <submittedName>
        <fullName evidence="3">Uncharacterized protein</fullName>
    </submittedName>
</protein>
<dbReference type="AlphaFoldDB" id="R8BAB5"/>
<keyword evidence="2" id="KW-0472">Membrane</keyword>
<dbReference type="GeneID" id="19329151"/>
<dbReference type="Proteomes" id="UP000014074">
    <property type="component" value="Unassembled WGS sequence"/>
</dbReference>
<accession>R8BAB5</accession>
<evidence type="ECO:0000256" key="1">
    <source>
        <dbReference type="SAM" id="MobiDB-lite"/>
    </source>
</evidence>